<name>A0A7V8NP46_9BACT</name>
<dbReference type="Pfam" id="PF05170">
    <property type="entry name" value="AsmA"/>
    <property type="match status" value="1"/>
</dbReference>
<feature type="domain" description="AsmA" evidence="1">
    <location>
        <begin position="12"/>
        <end position="193"/>
    </location>
</feature>
<organism evidence="2 3">
    <name type="scientific">Candidatus Acidiferrum panamense</name>
    <dbReference type="NCBI Taxonomy" id="2741543"/>
    <lineage>
        <taxon>Bacteria</taxon>
        <taxon>Pseudomonadati</taxon>
        <taxon>Acidobacteriota</taxon>
        <taxon>Terriglobia</taxon>
        <taxon>Candidatus Acidiferrales</taxon>
        <taxon>Candidatus Acidiferrum</taxon>
    </lineage>
</organism>
<keyword evidence="3" id="KW-1185">Reference proteome</keyword>
<dbReference type="PANTHER" id="PTHR30441:SF8">
    <property type="entry name" value="DUF748 DOMAIN-CONTAINING PROTEIN"/>
    <property type="match status" value="1"/>
</dbReference>
<dbReference type="InterPro" id="IPR052894">
    <property type="entry name" value="AsmA-related"/>
</dbReference>
<feature type="non-terminal residue" evidence="2">
    <location>
        <position position="329"/>
    </location>
</feature>
<proteinExistence type="predicted"/>
<dbReference type="GO" id="GO:0090313">
    <property type="term" value="P:regulation of protein targeting to membrane"/>
    <property type="evidence" value="ECO:0007669"/>
    <property type="project" value="TreeGrafter"/>
</dbReference>
<dbReference type="EMBL" id="JACDQQ010000788">
    <property type="protein sequence ID" value="MBA0084953.1"/>
    <property type="molecule type" value="Genomic_DNA"/>
</dbReference>
<dbReference type="PANTHER" id="PTHR30441">
    <property type="entry name" value="DUF748 DOMAIN-CONTAINING PROTEIN"/>
    <property type="match status" value="1"/>
</dbReference>
<protein>
    <submittedName>
        <fullName evidence="2">AsmA family protein</fullName>
    </submittedName>
</protein>
<evidence type="ECO:0000259" key="1">
    <source>
        <dbReference type="Pfam" id="PF05170"/>
    </source>
</evidence>
<dbReference type="GO" id="GO:0005886">
    <property type="term" value="C:plasma membrane"/>
    <property type="evidence" value="ECO:0007669"/>
    <property type="project" value="TreeGrafter"/>
</dbReference>
<evidence type="ECO:0000313" key="2">
    <source>
        <dbReference type="EMBL" id="MBA0084953.1"/>
    </source>
</evidence>
<sequence>MSNLRKWWKAGIAIVLAVVALQVAVSLLVRTDRVHSYLTTHLERAFGRPVEVTSFDARIFPSLQLYADGVTVGEDPGFGYEYFLRAEHLSAGLRWSGLLGGHFEFGTLSFSRPSLILVRNFEGRWNLERWLPPAKNTSTQGPRIYGPPSPVPPVHHLQRIEFDEGRIDFKNQEEKLPFAFIGVAGSVEQVSPGRWELQLEAQPWRSGVLLQSTGSIRVHGDLAGTSTRLQPAEITLRWGEASLADVFRLLHGQDYGVRGLFTLDATAKSAASTDDGPGDWTYSIEARARRIHRWDLSERADNPGLHVNVGGRWNVGTGTFVADQFAVEG</sequence>
<evidence type="ECO:0000313" key="3">
    <source>
        <dbReference type="Proteomes" id="UP000567293"/>
    </source>
</evidence>
<gene>
    <name evidence="2" type="ORF">HRJ53_08155</name>
</gene>
<dbReference type="AlphaFoldDB" id="A0A7V8NP46"/>
<comment type="caution">
    <text evidence="2">The sequence shown here is derived from an EMBL/GenBank/DDBJ whole genome shotgun (WGS) entry which is preliminary data.</text>
</comment>
<dbReference type="InterPro" id="IPR007844">
    <property type="entry name" value="AsmA"/>
</dbReference>
<reference evidence="2" key="1">
    <citation type="submission" date="2020-06" db="EMBL/GenBank/DDBJ databases">
        <title>Legume-microbial interactions unlock mineral nutrients during tropical forest succession.</title>
        <authorList>
            <person name="Epihov D.Z."/>
        </authorList>
    </citation>
    <scope>NUCLEOTIDE SEQUENCE [LARGE SCALE GENOMIC DNA]</scope>
    <source>
        <strain evidence="2">Pan2503</strain>
    </source>
</reference>
<accession>A0A7V8NP46</accession>
<dbReference type="Proteomes" id="UP000567293">
    <property type="component" value="Unassembled WGS sequence"/>
</dbReference>